<dbReference type="PANTHER" id="PTHR14380">
    <property type="entry name" value="PLACENTA-SPECIFIC PROTEIN 1"/>
    <property type="match status" value="1"/>
</dbReference>
<keyword evidence="4 5" id="KW-0732">Signal</keyword>
<comment type="caution">
    <text evidence="6">The sequence shown here is derived from an EMBL/GenBank/DDBJ whole genome shotgun (WGS) entry which is preliminary data.</text>
</comment>
<dbReference type="PANTHER" id="PTHR14380:SF3">
    <property type="entry name" value="OOCYTE-SECRETED PROTEIN 1"/>
    <property type="match status" value="1"/>
</dbReference>
<feature type="signal peptide" evidence="5">
    <location>
        <begin position="1"/>
        <end position="31"/>
    </location>
</feature>
<evidence type="ECO:0000256" key="4">
    <source>
        <dbReference type="ARBA" id="ARBA00022729"/>
    </source>
</evidence>
<comment type="similarity">
    <text evidence="2">Belongs to the PLAC1 family.</text>
</comment>
<accession>A0A7J7SSD2</accession>
<evidence type="ECO:0000313" key="6">
    <source>
        <dbReference type="EMBL" id="KAF6291254.1"/>
    </source>
</evidence>
<dbReference type="AlphaFoldDB" id="A0A7J7SSD2"/>
<gene>
    <name evidence="6" type="ORF">mMyoMyo1_014363</name>
</gene>
<sequence>MDVAWGSGQVKGFLLLGGLHLLFSLVWTCCGEQPVYEPCSPSLYLARVKSTALGNNLPVAPEEVFLGDQCPGTSVPDGFYESRYHPTGCTIRIEVLPGDRLLFLSDF</sequence>
<evidence type="ECO:0000256" key="1">
    <source>
        <dbReference type="ARBA" id="ARBA00004613"/>
    </source>
</evidence>
<proteinExistence type="inferred from homology"/>
<evidence type="ECO:0000256" key="2">
    <source>
        <dbReference type="ARBA" id="ARBA00010071"/>
    </source>
</evidence>
<evidence type="ECO:0000256" key="3">
    <source>
        <dbReference type="ARBA" id="ARBA00022525"/>
    </source>
</evidence>
<keyword evidence="7" id="KW-1185">Reference proteome</keyword>
<feature type="chain" id="PRO_5029539331" evidence="5">
    <location>
        <begin position="32"/>
        <end position="107"/>
    </location>
</feature>
<dbReference type="GO" id="GO:0005576">
    <property type="term" value="C:extracellular region"/>
    <property type="evidence" value="ECO:0007669"/>
    <property type="project" value="UniProtKB-SubCell"/>
</dbReference>
<dbReference type="EMBL" id="JABWUV010000018">
    <property type="protein sequence ID" value="KAF6291254.1"/>
    <property type="molecule type" value="Genomic_DNA"/>
</dbReference>
<organism evidence="6 7">
    <name type="scientific">Myotis myotis</name>
    <name type="common">Greater mouse-eared bat</name>
    <name type="synonym">Vespertilio myotis</name>
    <dbReference type="NCBI Taxonomy" id="51298"/>
    <lineage>
        <taxon>Eukaryota</taxon>
        <taxon>Metazoa</taxon>
        <taxon>Chordata</taxon>
        <taxon>Craniata</taxon>
        <taxon>Vertebrata</taxon>
        <taxon>Euteleostomi</taxon>
        <taxon>Mammalia</taxon>
        <taxon>Eutheria</taxon>
        <taxon>Laurasiatheria</taxon>
        <taxon>Chiroptera</taxon>
        <taxon>Yangochiroptera</taxon>
        <taxon>Vespertilionidae</taxon>
        <taxon>Myotis</taxon>
    </lineage>
</organism>
<evidence type="ECO:0000256" key="5">
    <source>
        <dbReference type="SAM" id="SignalP"/>
    </source>
</evidence>
<name>A0A7J7SSD2_MYOMY</name>
<keyword evidence="3" id="KW-0964">Secreted</keyword>
<evidence type="ECO:0000313" key="7">
    <source>
        <dbReference type="Proteomes" id="UP000527355"/>
    </source>
</evidence>
<reference evidence="6 7" key="1">
    <citation type="journal article" date="2020" name="Nature">
        <title>Six reference-quality genomes reveal evolution of bat adaptations.</title>
        <authorList>
            <person name="Jebb D."/>
            <person name="Huang Z."/>
            <person name="Pippel M."/>
            <person name="Hughes G.M."/>
            <person name="Lavrichenko K."/>
            <person name="Devanna P."/>
            <person name="Winkler S."/>
            <person name="Jermiin L.S."/>
            <person name="Skirmuntt E.C."/>
            <person name="Katzourakis A."/>
            <person name="Burkitt-Gray L."/>
            <person name="Ray D.A."/>
            <person name="Sullivan K.A.M."/>
            <person name="Roscito J.G."/>
            <person name="Kirilenko B.M."/>
            <person name="Davalos L.M."/>
            <person name="Corthals A.P."/>
            <person name="Power M.L."/>
            <person name="Jones G."/>
            <person name="Ransome R.D."/>
            <person name="Dechmann D.K.N."/>
            <person name="Locatelli A.G."/>
            <person name="Puechmaille S.J."/>
            <person name="Fedrigo O."/>
            <person name="Jarvis E.D."/>
            <person name="Hiller M."/>
            <person name="Vernes S.C."/>
            <person name="Myers E.W."/>
            <person name="Teeling E.C."/>
        </authorList>
    </citation>
    <scope>NUCLEOTIDE SEQUENCE [LARGE SCALE GENOMIC DNA]</scope>
    <source>
        <strain evidence="6">MMyoMyo1</strain>
        <tissue evidence="6">Flight muscle</tissue>
    </source>
</reference>
<dbReference type="Proteomes" id="UP000527355">
    <property type="component" value="Unassembled WGS sequence"/>
</dbReference>
<dbReference type="InterPro" id="IPR033222">
    <property type="entry name" value="PLAC1_fam"/>
</dbReference>
<comment type="subcellular location">
    <subcellularLocation>
        <location evidence="1">Secreted</location>
    </subcellularLocation>
</comment>
<protein>
    <submittedName>
        <fullName evidence="6">Oocyte secreted protein 1</fullName>
    </submittedName>
</protein>